<gene>
    <name evidence="2" type="ORF">ASZ90_015037</name>
</gene>
<dbReference type="InterPro" id="IPR029033">
    <property type="entry name" value="His_PPase_superfam"/>
</dbReference>
<dbReference type="InterPro" id="IPR013078">
    <property type="entry name" value="His_Pase_superF_clade-1"/>
</dbReference>
<dbReference type="Pfam" id="PF00300">
    <property type="entry name" value="His_Phos_1"/>
    <property type="match status" value="1"/>
</dbReference>
<proteinExistence type="predicted"/>
<dbReference type="EMBL" id="LNQE01001567">
    <property type="protein sequence ID" value="KUG15303.1"/>
    <property type="molecule type" value="Genomic_DNA"/>
</dbReference>
<dbReference type="AlphaFoldDB" id="A0A0W8F317"/>
<dbReference type="GO" id="GO:0005737">
    <property type="term" value="C:cytoplasm"/>
    <property type="evidence" value="ECO:0007669"/>
    <property type="project" value="InterPro"/>
</dbReference>
<comment type="caution">
    <text evidence="2">The sequence shown here is derived from an EMBL/GenBank/DDBJ whole genome shotgun (WGS) entry which is preliminary data.</text>
</comment>
<dbReference type="Gene3D" id="3.40.50.1240">
    <property type="entry name" value="Phosphoglycerate mutase-like"/>
    <property type="match status" value="1"/>
</dbReference>
<dbReference type="GO" id="GO:0101006">
    <property type="term" value="F:protein histidine phosphatase activity"/>
    <property type="evidence" value="ECO:0007669"/>
    <property type="project" value="InterPro"/>
</dbReference>
<sequence>MDLYILRHGKAEKVAQGGDGDADRALTRRGRSDVQEIAAWISSQGISLDLIATSPLTRAFETAEILSEAYPAVKGPLVWDILSPGMEFNHLMSRIRELELVSSLILIGHEPSLSACISRIIAGDERVRLSLKKGGLARIENFSPAEPAAGELAWLLSPRHMRKQP</sequence>
<name>A0A0W8F317_9ZZZZ</name>
<dbReference type="SMART" id="SM00855">
    <property type="entry name" value="PGAM"/>
    <property type="match status" value="1"/>
</dbReference>
<dbReference type="NCBIfam" id="TIGR00249">
    <property type="entry name" value="sixA"/>
    <property type="match status" value="1"/>
</dbReference>
<dbReference type="InterPro" id="IPR004449">
    <property type="entry name" value="SixA"/>
</dbReference>
<evidence type="ECO:0000256" key="1">
    <source>
        <dbReference type="ARBA" id="ARBA00022801"/>
    </source>
</evidence>
<dbReference type="CDD" id="cd07067">
    <property type="entry name" value="HP_PGM_like"/>
    <property type="match status" value="1"/>
</dbReference>
<protein>
    <submittedName>
        <fullName evidence="2">Phosphohistidine phosphatase, sixa</fullName>
    </submittedName>
</protein>
<accession>A0A0W8F317</accession>
<dbReference type="SUPFAM" id="SSF53254">
    <property type="entry name" value="Phosphoglycerate mutase-like"/>
    <property type="match status" value="1"/>
</dbReference>
<dbReference type="InterPro" id="IPR051021">
    <property type="entry name" value="Mito_Ser/Thr_phosphatase"/>
</dbReference>
<reference evidence="2" key="1">
    <citation type="journal article" date="2015" name="Proc. Natl. Acad. Sci. U.S.A.">
        <title>Networks of energetic and metabolic interactions define dynamics in microbial communities.</title>
        <authorList>
            <person name="Embree M."/>
            <person name="Liu J.K."/>
            <person name="Al-Bassam M.M."/>
            <person name="Zengler K."/>
        </authorList>
    </citation>
    <scope>NUCLEOTIDE SEQUENCE</scope>
</reference>
<dbReference type="PANTHER" id="PTHR20935">
    <property type="entry name" value="PHOSPHOGLYCERATE MUTASE-RELATED"/>
    <property type="match status" value="1"/>
</dbReference>
<evidence type="ECO:0000313" key="2">
    <source>
        <dbReference type="EMBL" id="KUG15303.1"/>
    </source>
</evidence>
<keyword evidence="1" id="KW-0378">Hydrolase</keyword>
<organism evidence="2">
    <name type="scientific">hydrocarbon metagenome</name>
    <dbReference type="NCBI Taxonomy" id="938273"/>
    <lineage>
        <taxon>unclassified sequences</taxon>
        <taxon>metagenomes</taxon>
        <taxon>ecological metagenomes</taxon>
    </lineage>
</organism>